<dbReference type="SUPFAM" id="SSF51338">
    <property type="entry name" value="Composite domain of metallo-dependent hydrolases"/>
    <property type="match status" value="1"/>
</dbReference>
<keyword evidence="1" id="KW-0378">Hydrolase</keyword>
<sequence length="131" mass="14556">MTLYRFRNCKLLRNHALIIDDLWIRNGRIVDPEKIFFDEKILADIEYDCQGILIAPGYIDLQINGAFGHDFSSPDTASEAVLIDVARKLTSHGVTAFLPTIVSSNTDAYKTILPKYKRRAGSAKDGAAILG</sequence>
<protein>
    <recommendedName>
        <fullName evidence="5">N-acetylglucosamine-6-phosphate deacetylase</fullName>
    </recommendedName>
</protein>
<dbReference type="SUPFAM" id="SSF51556">
    <property type="entry name" value="Metallo-dependent hydrolases"/>
    <property type="match status" value="1"/>
</dbReference>
<dbReference type="InterPro" id="IPR011059">
    <property type="entry name" value="Metal-dep_hydrolase_composite"/>
</dbReference>
<reference evidence="2" key="1">
    <citation type="submission" date="2021-02" db="EMBL/GenBank/DDBJ databases">
        <authorList>
            <person name="Nowell W R."/>
        </authorList>
    </citation>
    <scope>NUCLEOTIDE SEQUENCE</scope>
</reference>
<dbReference type="Gene3D" id="3.20.20.140">
    <property type="entry name" value="Metal-dependent hydrolases"/>
    <property type="match status" value="1"/>
</dbReference>
<gene>
    <name evidence="3" type="ORF">GIL414_LOCUS84293</name>
    <name evidence="2" type="ORF">SMN809_LOCUS66730</name>
</gene>
<evidence type="ECO:0000256" key="1">
    <source>
        <dbReference type="ARBA" id="ARBA00022801"/>
    </source>
</evidence>
<organism evidence="2 4">
    <name type="scientific">Rotaria magnacalcarata</name>
    <dbReference type="NCBI Taxonomy" id="392030"/>
    <lineage>
        <taxon>Eukaryota</taxon>
        <taxon>Metazoa</taxon>
        <taxon>Spiralia</taxon>
        <taxon>Gnathifera</taxon>
        <taxon>Rotifera</taxon>
        <taxon>Eurotatoria</taxon>
        <taxon>Bdelloidea</taxon>
        <taxon>Philodinida</taxon>
        <taxon>Philodinidae</taxon>
        <taxon>Rotaria</taxon>
    </lineage>
</organism>
<evidence type="ECO:0000313" key="3">
    <source>
        <dbReference type="EMBL" id="CAF5220953.1"/>
    </source>
</evidence>
<evidence type="ECO:0008006" key="5">
    <source>
        <dbReference type="Google" id="ProtNLM"/>
    </source>
</evidence>
<evidence type="ECO:0000313" key="4">
    <source>
        <dbReference type="Proteomes" id="UP000676336"/>
    </source>
</evidence>
<evidence type="ECO:0000313" key="2">
    <source>
        <dbReference type="EMBL" id="CAF5173727.1"/>
    </source>
</evidence>
<dbReference type="PANTHER" id="PTHR11113">
    <property type="entry name" value="N-ACETYLGLUCOSAMINE-6-PHOSPHATE DEACETYLASE"/>
    <property type="match status" value="1"/>
</dbReference>
<dbReference type="Gene3D" id="2.30.40.10">
    <property type="entry name" value="Urease, subunit C, domain 1"/>
    <property type="match status" value="1"/>
</dbReference>
<comment type="caution">
    <text evidence="2">The sequence shown here is derived from an EMBL/GenBank/DDBJ whole genome shotgun (WGS) entry which is preliminary data.</text>
</comment>
<dbReference type="AlphaFoldDB" id="A0A8S3GW18"/>
<dbReference type="GO" id="GO:0006046">
    <property type="term" value="P:N-acetylglucosamine catabolic process"/>
    <property type="evidence" value="ECO:0007669"/>
    <property type="project" value="TreeGrafter"/>
</dbReference>
<dbReference type="InterPro" id="IPR032466">
    <property type="entry name" value="Metal_Hydrolase"/>
</dbReference>
<dbReference type="GO" id="GO:0008448">
    <property type="term" value="F:N-acetylglucosamine-6-phosphate deacetylase activity"/>
    <property type="evidence" value="ECO:0007669"/>
    <property type="project" value="TreeGrafter"/>
</dbReference>
<proteinExistence type="predicted"/>
<dbReference type="Proteomes" id="UP000681720">
    <property type="component" value="Unassembled WGS sequence"/>
</dbReference>
<name>A0A8S3GW18_9BILA</name>
<accession>A0A8S3GW18</accession>
<dbReference type="EMBL" id="CAJOBI010313937">
    <property type="protein sequence ID" value="CAF5173727.1"/>
    <property type="molecule type" value="Genomic_DNA"/>
</dbReference>
<dbReference type="PANTHER" id="PTHR11113:SF14">
    <property type="entry name" value="N-ACETYLGLUCOSAMINE-6-PHOSPHATE DEACETYLASE"/>
    <property type="match status" value="1"/>
</dbReference>
<dbReference type="Proteomes" id="UP000676336">
    <property type="component" value="Unassembled WGS sequence"/>
</dbReference>
<dbReference type="EMBL" id="CAJOBJ010365834">
    <property type="protein sequence ID" value="CAF5220953.1"/>
    <property type="molecule type" value="Genomic_DNA"/>
</dbReference>